<dbReference type="RefSeq" id="WP_127682469.1">
    <property type="nucleotide sequence ID" value="NZ_SACM01000002.1"/>
</dbReference>
<accession>A0A437LKX9</accession>
<gene>
    <name evidence="1" type="ORF">EOD73_07950</name>
</gene>
<dbReference type="Proteomes" id="UP000288587">
    <property type="component" value="Unassembled WGS sequence"/>
</dbReference>
<keyword evidence="2" id="KW-1185">Reference proteome</keyword>
<evidence type="ECO:0008006" key="3">
    <source>
        <dbReference type="Google" id="ProtNLM"/>
    </source>
</evidence>
<reference evidence="1 2" key="1">
    <citation type="submission" date="2019-01" db="EMBL/GenBank/DDBJ databases">
        <authorList>
            <person name="Chen W.-M."/>
        </authorList>
    </citation>
    <scope>NUCLEOTIDE SEQUENCE [LARGE SCALE GENOMIC DNA]</scope>
    <source>
        <strain evidence="1 2">CCP-18</strain>
    </source>
</reference>
<protein>
    <recommendedName>
        <fullName evidence="3">Energy transducer TonB</fullName>
    </recommendedName>
</protein>
<evidence type="ECO:0000313" key="2">
    <source>
        <dbReference type="Proteomes" id="UP000288587"/>
    </source>
</evidence>
<comment type="caution">
    <text evidence="1">The sequence shown here is derived from an EMBL/GenBank/DDBJ whole genome shotgun (WGS) entry which is preliminary data.</text>
</comment>
<evidence type="ECO:0000313" key="1">
    <source>
        <dbReference type="EMBL" id="RVT85971.1"/>
    </source>
</evidence>
<dbReference type="EMBL" id="SACM01000002">
    <property type="protein sequence ID" value="RVT85971.1"/>
    <property type="molecule type" value="Genomic_DNA"/>
</dbReference>
<dbReference type="AlphaFoldDB" id="A0A437LKX9"/>
<dbReference type="OrthoDB" id="6026226at2"/>
<name>A0A437LKX9_9BURK</name>
<sequence>MRIRYPLALLLSVVMGLFPVRGAELNYATALAQSKADASNPAYEDWYWSLMYPAFKGARRQAFAECLPLNNEGLPSIGQVLVLDTTGAVRQSVARGDSALDRCMQSKLSMRRYPAPPKPDFHVGYELEGSPILPRTP</sequence>
<organism evidence="1 2">
    <name type="scientific">Inhella crocodyli</name>
    <dbReference type="NCBI Taxonomy" id="2499851"/>
    <lineage>
        <taxon>Bacteria</taxon>
        <taxon>Pseudomonadati</taxon>
        <taxon>Pseudomonadota</taxon>
        <taxon>Betaproteobacteria</taxon>
        <taxon>Burkholderiales</taxon>
        <taxon>Sphaerotilaceae</taxon>
        <taxon>Inhella</taxon>
    </lineage>
</organism>
<proteinExistence type="predicted"/>